<evidence type="ECO:0000256" key="1">
    <source>
        <dbReference type="ARBA" id="ARBA00022884"/>
    </source>
</evidence>
<evidence type="ECO:0000313" key="6">
    <source>
        <dbReference type="Proteomes" id="UP000009131"/>
    </source>
</evidence>
<dbReference type="OrthoDB" id="431169at2759"/>
<accession>G7DVV4</accession>
<dbReference type="PANTHER" id="PTHR10501">
    <property type="entry name" value="U1 SMALL NUCLEAR RIBONUCLEOPROTEIN A/U2 SMALL NUCLEAR RIBONUCLEOPROTEIN B"/>
    <property type="match status" value="1"/>
</dbReference>
<dbReference type="EMBL" id="BABT02000046">
    <property type="protein sequence ID" value="GAA94714.1"/>
    <property type="molecule type" value="Genomic_DNA"/>
</dbReference>
<dbReference type="InterPro" id="IPR000504">
    <property type="entry name" value="RRM_dom"/>
</dbReference>
<feature type="compositionally biased region" description="Low complexity" evidence="3">
    <location>
        <begin position="274"/>
        <end position="283"/>
    </location>
</feature>
<feature type="region of interest" description="Disordered" evidence="3">
    <location>
        <begin position="162"/>
        <end position="406"/>
    </location>
</feature>
<feature type="compositionally biased region" description="Polar residues" evidence="3">
    <location>
        <begin position="391"/>
        <end position="402"/>
    </location>
</feature>
<comment type="caution">
    <text evidence="5">The sequence shown here is derived from an EMBL/GenBank/DDBJ whole genome shotgun (WGS) entry which is preliminary data.</text>
</comment>
<feature type="region of interest" description="Disordered" evidence="3">
    <location>
        <begin position="872"/>
        <end position="901"/>
    </location>
</feature>
<sequence length="1103" mass="117399">MDRQARERTRKRDSSSVSLASSSASMSSSSSTATLAGHQGGSQTPGRAALVHHDSLTPTATPTAGEQSRYYQSNDDPRRSSTGPSETIFQSPVRDRFDRHEHLLRVDTLLSPSIPSSSEVSSVGSLSPVSLQPPYHHQANWMSSPHTLASYDRASLYEFAQQQQQTQSAQPLATSRADTSRQDLQQQTDLQRAAQSFASPPLLHRTWSNQSSVHSRGSTNLTTPSVTSSSSLSASFGAQQPSVGQSLASMTTNGTRAQQQQQQQPLSLHHHSESASSTASAKAAARREDQFNSTVAGLASPLSPHVEPFSPSGSSSSSLAGMTSTTGNNSSSNGSGSANHAQQFSSANTGGIIGDRQQPSSSAASSNSVSPSPFRDSEPRWPTPFGDDADTATNGSRSSKYSPTHLRETALFPQGLGLQRTPLERTSLAQAQAQAGSRQLMVDQLRAVQQAQQNAAAFAQPPQSKTPSGMPMNAEFASLAALNQLTSPQLGNTGSYGTTGNGLANASALADFMQAQQALNAGQAPLLANTSLSGGLSSLGIPGNGQEEVSTIFVVGFPDDMQEREFQNMFIFCPGFEAATLKVPPGSSSSQGVETNFGLNAYDDAFGTNSIESTLNHFMQQQQSQQSNPQSASMASRRQIIGFAKFKTRTEAIDARNILTGRKVDAERGNVLKAEMAKKNLHTKRGLSNDAPLGSATTNVGNAAGNASIAPLLNLARNAARAEGIISTPNLATLGGSPSFDPAKNAQSAALASLREREQEALRALQATAALKAARNNSLASSAWASPPQESHDTFQERPQVFRSQSDFMAQMQQRAMSPPSEYLSSGLTQSMGGQRNHSAALERLSQHYGPSALEAIQHELAQASINDKAAEQYEAASRSSNSSRTFSPPAGTQRSESVNPPCNTLYLGGLPSLAASASSIRQLEETLRLHFQRLQGFRRLCFRQKSNGPMCFVEFESTDAATRAMNEMNGNTLGGLVRSGIRVSFSKNPLFLRGPSPHDGGSVGSALSPPPMTNEERRGAGYQAFESERAKEKDVTCHVSIAATHSSPAKSKPLHYLVSTYKRSRCSPLPVQMPPTYANAPYLRKILDKDRLTNQPLPSDGQ</sequence>
<evidence type="ECO:0000259" key="4">
    <source>
        <dbReference type="PROSITE" id="PS50102"/>
    </source>
</evidence>
<gene>
    <name evidence="5" type="primary">Mo01367</name>
    <name evidence="5" type="ORF">E5Q_01367</name>
</gene>
<dbReference type="InterPro" id="IPR012677">
    <property type="entry name" value="Nucleotide-bd_a/b_plait_sf"/>
</dbReference>
<dbReference type="SUPFAM" id="SSF54928">
    <property type="entry name" value="RNA-binding domain, RBD"/>
    <property type="match status" value="1"/>
</dbReference>
<dbReference type="GO" id="GO:0003723">
    <property type="term" value="F:RNA binding"/>
    <property type="evidence" value="ECO:0007669"/>
    <property type="project" value="UniProtKB-UniRule"/>
</dbReference>
<feature type="region of interest" description="Disordered" evidence="3">
    <location>
        <begin position="1"/>
        <end position="94"/>
    </location>
</feature>
<name>G7DVV4_MIXOS</name>
<feature type="compositionally biased region" description="Basic and acidic residues" evidence="3">
    <location>
        <begin position="1"/>
        <end position="14"/>
    </location>
</feature>
<reference evidence="5 6" key="1">
    <citation type="journal article" date="2011" name="J. Gen. Appl. Microbiol.">
        <title>Draft genome sequencing of the enigmatic basidiomycete Mixia osmundae.</title>
        <authorList>
            <person name="Nishida H."/>
            <person name="Nagatsuka Y."/>
            <person name="Sugiyama J."/>
        </authorList>
    </citation>
    <scope>NUCLEOTIDE SEQUENCE [LARGE SCALE GENOMIC DNA]</scope>
    <source>
        <strain evidence="6">CBS 9802 / IAM 14324 / JCM 22182 / KY 12970</strain>
    </source>
</reference>
<keyword evidence="6" id="KW-1185">Reference proteome</keyword>
<dbReference type="Gene3D" id="3.30.70.330">
    <property type="match status" value="2"/>
</dbReference>
<feature type="compositionally biased region" description="Polar residues" evidence="3">
    <location>
        <begin position="56"/>
        <end position="90"/>
    </location>
</feature>
<dbReference type="InterPro" id="IPR035979">
    <property type="entry name" value="RBD_domain_sf"/>
</dbReference>
<dbReference type="STRING" id="764103.G7DVV4"/>
<keyword evidence="1 2" id="KW-0694">RNA-binding</keyword>
<evidence type="ECO:0000313" key="5">
    <source>
        <dbReference type="EMBL" id="GAA94714.1"/>
    </source>
</evidence>
<dbReference type="Pfam" id="PF00076">
    <property type="entry name" value="RRM_1"/>
    <property type="match status" value="1"/>
</dbReference>
<feature type="compositionally biased region" description="Low complexity" evidence="3">
    <location>
        <begin position="218"/>
        <end position="235"/>
    </location>
</feature>
<feature type="compositionally biased region" description="Low complexity" evidence="3">
    <location>
        <begin position="182"/>
        <end position="196"/>
    </location>
</feature>
<dbReference type="InParanoid" id="G7DVV4"/>
<evidence type="ECO:0000256" key="2">
    <source>
        <dbReference type="PROSITE-ProRule" id="PRU00176"/>
    </source>
</evidence>
<protein>
    <recommendedName>
        <fullName evidence="4">RRM domain-containing protein</fullName>
    </recommendedName>
</protein>
<feature type="compositionally biased region" description="Polar residues" evidence="3">
    <location>
        <begin position="206"/>
        <end position="217"/>
    </location>
</feature>
<dbReference type="SMART" id="SM00360">
    <property type="entry name" value="RRM"/>
    <property type="match status" value="2"/>
</dbReference>
<dbReference type="Proteomes" id="UP000009131">
    <property type="component" value="Unassembled WGS sequence"/>
</dbReference>
<dbReference type="HOGENOM" id="CLU_282860_0_0_1"/>
<feature type="compositionally biased region" description="Polar residues" evidence="3">
    <location>
        <begin position="823"/>
        <end position="838"/>
    </location>
</feature>
<reference evidence="5 6" key="2">
    <citation type="journal article" date="2012" name="Open Biol.">
        <title>Characteristics of nucleosomes and linker DNA regions on the genome of the basidiomycete Mixia osmundae revealed by mono- and dinucleosome mapping.</title>
        <authorList>
            <person name="Nishida H."/>
            <person name="Kondo S."/>
            <person name="Matsumoto T."/>
            <person name="Suzuki Y."/>
            <person name="Yoshikawa H."/>
            <person name="Taylor T.D."/>
            <person name="Sugiyama J."/>
        </authorList>
    </citation>
    <scope>NUCLEOTIDE SEQUENCE [LARGE SCALE GENOMIC DNA]</scope>
    <source>
        <strain evidence="6">CBS 9802 / IAM 14324 / JCM 22182 / KY 12970</strain>
    </source>
</reference>
<dbReference type="AlphaFoldDB" id="G7DVV4"/>
<dbReference type="eggNOG" id="KOG0118">
    <property type="taxonomic scope" value="Eukaryota"/>
</dbReference>
<feature type="compositionally biased region" description="Low complexity" evidence="3">
    <location>
        <begin position="310"/>
        <end position="337"/>
    </location>
</feature>
<feature type="domain" description="RRM" evidence="4">
    <location>
        <begin position="904"/>
        <end position="989"/>
    </location>
</feature>
<feature type="region of interest" description="Disordered" evidence="3">
    <location>
        <begin position="810"/>
        <end position="838"/>
    </location>
</feature>
<feature type="compositionally biased region" description="Polar residues" evidence="3">
    <location>
        <begin position="891"/>
        <end position="901"/>
    </location>
</feature>
<feature type="compositionally biased region" description="Low complexity" evidence="3">
    <location>
        <begin position="15"/>
        <end position="36"/>
    </location>
</feature>
<evidence type="ECO:0000256" key="3">
    <source>
        <dbReference type="SAM" id="MobiDB-lite"/>
    </source>
</evidence>
<feature type="compositionally biased region" description="Low complexity" evidence="3">
    <location>
        <begin position="878"/>
        <end position="888"/>
    </location>
</feature>
<organism evidence="5 6">
    <name type="scientific">Mixia osmundae (strain CBS 9802 / IAM 14324 / JCM 22182 / KY 12970)</name>
    <dbReference type="NCBI Taxonomy" id="764103"/>
    <lineage>
        <taxon>Eukaryota</taxon>
        <taxon>Fungi</taxon>
        <taxon>Dikarya</taxon>
        <taxon>Basidiomycota</taxon>
        <taxon>Pucciniomycotina</taxon>
        <taxon>Mixiomycetes</taxon>
        <taxon>Mixiales</taxon>
        <taxon>Mixiaceae</taxon>
        <taxon>Mixia</taxon>
    </lineage>
</organism>
<feature type="region of interest" description="Disordered" evidence="3">
    <location>
        <begin position="995"/>
        <end position="1019"/>
    </location>
</feature>
<dbReference type="PROSITE" id="PS50102">
    <property type="entry name" value="RRM"/>
    <property type="match status" value="1"/>
</dbReference>
<feature type="compositionally biased region" description="Low complexity" evidence="3">
    <location>
        <begin position="359"/>
        <end position="373"/>
    </location>
</feature>
<feature type="compositionally biased region" description="Polar residues" evidence="3">
    <location>
        <begin position="236"/>
        <end position="257"/>
    </location>
</feature>
<proteinExistence type="predicted"/>
<feature type="compositionally biased region" description="Polar residues" evidence="3">
    <location>
        <begin position="338"/>
        <end position="349"/>
    </location>
</feature>